<accession>A0A9X1GEB8</accession>
<protein>
    <submittedName>
        <fullName evidence="2">Oligopeptide ABC transporter substrate-binding protein</fullName>
    </submittedName>
</protein>
<dbReference type="RefSeq" id="WP_259471353.1">
    <property type="nucleotide sequence ID" value="NZ_JAIFOC010000557.1"/>
</dbReference>
<evidence type="ECO:0000259" key="1">
    <source>
        <dbReference type="Pfam" id="PF00496"/>
    </source>
</evidence>
<dbReference type="AlphaFoldDB" id="A0A9X1GEB8"/>
<comment type="caution">
    <text evidence="2">The sequence shown here is derived from an EMBL/GenBank/DDBJ whole genome shotgun (WGS) entry which is preliminary data.</text>
</comment>
<dbReference type="SUPFAM" id="SSF53850">
    <property type="entry name" value="Periplasmic binding protein-like II"/>
    <property type="match status" value="1"/>
</dbReference>
<feature type="non-terminal residue" evidence="2">
    <location>
        <position position="1"/>
    </location>
</feature>
<dbReference type="Proteomes" id="UP001139644">
    <property type="component" value="Unassembled WGS sequence"/>
</dbReference>
<evidence type="ECO:0000313" key="3">
    <source>
        <dbReference type="Proteomes" id="UP001139644"/>
    </source>
</evidence>
<dbReference type="EMBL" id="JAIFOC010000557">
    <property type="protein sequence ID" value="MBX4224201.1"/>
    <property type="molecule type" value="Genomic_DNA"/>
</dbReference>
<reference evidence="2" key="1">
    <citation type="journal article" date="2022" name="J. Anim. Sci.">
        <title>Whole genome sequence analyses-based assessment of virulence potential and antimicrobial susceptibilities and resistance of Enterococcus faecium strains isolated from commercial swine and cattle probiotic products.</title>
        <authorList>
            <person name="Shridhar P.B."/>
            <person name="Amachawadi R.G."/>
            <person name="Tokach M."/>
            <person name="Patel I."/>
            <person name="Gangiredla J."/>
            <person name="Mammel M."/>
            <person name="Nagaraja T.G."/>
        </authorList>
    </citation>
    <scope>NUCLEOTIDE SEQUENCE</scope>
    <source>
        <strain evidence="2">EF215</strain>
    </source>
</reference>
<feature type="non-terminal residue" evidence="2">
    <location>
        <position position="95"/>
    </location>
</feature>
<name>A0A9X1GEB8_ENTFC</name>
<dbReference type="InterPro" id="IPR000914">
    <property type="entry name" value="SBP_5_dom"/>
</dbReference>
<feature type="domain" description="Solute-binding protein family 5" evidence="1">
    <location>
        <begin position="6"/>
        <end position="94"/>
    </location>
</feature>
<dbReference type="Pfam" id="PF00496">
    <property type="entry name" value="SBP_bac_5"/>
    <property type="match status" value="1"/>
</dbReference>
<evidence type="ECO:0000313" key="2">
    <source>
        <dbReference type="EMBL" id="MBX4224201.1"/>
    </source>
</evidence>
<gene>
    <name evidence="2" type="ORF">KYX88_16080</name>
</gene>
<dbReference type="Gene3D" id="3.40.190.10">
    <property type="entry name" value="Periplasmic binding protein-like II"/>
    <property type="match status" value="1"/>
</dbReference>
<organism evidence="2 3">
    <name type="scientific">Enterococcus faecium</name>
    <name type="common">Streptococcus faecium</name>
    <dbReference type="NCBI Taxonomy" id="1352"/>
    <lineage>
        <taxon>Bacteria</taxon>
        <taxon>Bacillati</taxon>
        <taxon>Bacillota</taxon>
        <taxon>Bacilli</taxon>
        <taxon>Lactobacillales</taxon>
        <taxon>Enterococcaceae</taxon>
        <taxon>Enterococcus</taxon>
    </lineage>
</organism>
<sequence>HDGSADTISGIKKVDDKTVEIEYKDVNPSMLQAGGGIWSYAAPKHTLEGIAIKDMESSDQVRKNPVTFGPYYMSNIVAGESVEYLPNEHYWNGTP</sequence>
<proteinExistence type="predicted"/>